<evidence type="ECO:0000313" key="10">
    <source>
        <dbReference type="Proteomes" id="UP001589855"/>
    </source>
</evidence>
<keyword evidence="9" id="KW-0808">Transferase</keyword>
<evidence type="ECO:0000256" key="4">
    <source>
        <dbReference type="ARBA" id="ARBA00022692"/>
    </source>
</evidence>
<gene>
    <name evidence="9" type="ORF">ACFFGS_03885</name>
</gene>
<name>A0ABV6K1B7_9LACO</name>
<evidence type="ECO:0000256" key="7">
    <source>
        <dbReference type="SAM" id="Phobius"/>
    </source>
</evidence>
<keyword evidence="5 7" id="KW-1133">Transmembrane helix</keyword>
<comment type="subcellular location">
    <subcellularLocation>
        <location evidence="1">Cell membrane</location>
        <topology evidence="1">Multi-pass membrane protein</topology>
    </subcellularLocation>
</comment>
<feature type="transmembrane region" description="Helical" evidence="7">
    <location>
        <begin position="223"/>
        <end position="241"/>
    </location>
</feature>
<dbReference type="GO" id="GO:0016746">
    <property type="term" value="F:acyltransferase activity"/>
    <property type="evidence" value="ECO:0007669"/>
    <property type="project" value="UniProtKB-KW"/>
</dbReference>
<dbReference type="RefSeq" id="WP_137644647.1">
    <property type="nucleotide sequence ID" value="NZ_BAABRM010000007.1"/>
</dbReference>
<feature type="transmembrane region" description="Helical" evidence="7">
    <location>
        <begin position="131"/>
        <end position="149"/>
    </location>
</feature>
<feature type="transmembrane region" description="Helical" evidence="7">
    <location>
        <begin position="261"/>
        <end position="281"/>
    </location>
</feature>
<feature type="transmembrane region" description="Helical" evidence="7">
    <location>
        <begin position="325"/>
        <end position="347"/>
    </location>
</feature>
<keyword evidence="4 7" id="KW-0812">Transmembrane</keyword>
<evidence type="ECO:0000256" key="2">
    <source>
        <dbReference type="ARBA" id="ARBA00007400"/>
    </source>
</evidence>
<dbReference type="PANTHER" id="PTHR40074:SF2">
    <property type="entry name" value="O-ACETYLTRANSFERASE WECH"/>
    <property type="match status" value="1"/>
</dbReference>
<evidence type="ECO:0000256" key="1">
    <source>
        <dbReference type="ARBA" id="ARBA00004651"/>
    </source>
</evidence>
<organism evidence="9 10">
    <name type="scientific">Lactiplantibacillus plajomi</name>
    <dbReference type="NCBI Taxonomy" id="1457217"/>
    <lineage>
        <taxon>Bacteria</taxon>
        <taxon>Bacillati</taxon>
        <taxon>Bacillota</taxon>
        <taxon>Bacilli</taxon>
        <taxon>Lactobacillales</taxon>
        <taxon>Lactobacillaceae</taxon>
        <taxon>Lactiplantibacillus</taxon>
    </lineage>
</organism>
<feature type="transmembrane region" description="Helical" evidence="7">
    <location>
        <begin position="12"/>
        <end position="29"/>
    </location>
</feature>
<accession>A0ABV6K1B7</accession>
<keyword evidence="10" id="KW-1185">Reference proteome</keyword>
<keyword evidence="9" id="KW-0012">Acyltransferase</keyword>
<feature type="transmembrane region" description="Helical" evidence="7">
    <location>
        <begin position="87"/>
        <end position="106"/>
    </location>
</feature>
<feature type="transmembrane region" description="Helical" evidence="7">
    <location>
        <begin position="49"/>
        <end position="66"/>
    </location>
</feature>
<dbReference type="Pfam" id="PF01757">
    <property type="entry name" value="Acyl_transf_3"/>
    <property type="match status" value="1"/>
</dbReference>
<comment type="similarity">
    <text evidence="2">Belongs to the acyltransferase 3 family.</text>
</comment>
<keyword evidence="3" id="KW-1003">Cell membrane</keyword>
<dbReference type="PANTHER" id="PTHR40074">
    <property type="entry name" value="O-ACETYLTRANSFERASE WECH"/>
    <property type="match status" value="1"/>
</dbReference>
<evidence type="ECO:0000256" key="6">
    <source>
        <dbReference type="ARBA" id="ARBA00023136"/>
    </source>
</evidence>
<dbReference type="InterPro" id="IPR002656">
    <property type="entry name" value="Acyl_transf_3_dom"/>
</dbReference>
<feature type="domain" description="Acyltransferase 3" evidence="8">
    <location>
        <begin position="11"/>
        <end position="342"/>
    </location>
</feature>
<dbReference type="EMBL" id="JBHLUK010000024">
    <property type="protein sequence ID" value="MFC0423265.1"/>
    <property type="molecule type" value="Genomic_DNA"/>
</dbReference>
<evidence type="ECO:0000313" key="9">
    <source>
        <dbReference type="EMBL" id="MFC0423265.1"/>
    </source>
</evidence>
<dbReference type="Proteomes" id="UP001589855">
    <property type="component" value="Unassembled WGS sequence"/>
</dbReference>
<feature type="transmembrane region" description="Helical" evidence="7">
    <location>
        <begin position="190"/>
        <end position="211"/>
    </location>
</feature>
<evidence type="ECO:0000256" key="5">
    <source>
        <dbReference type="ARBA" id="ARBA00022989"/>
    </source>
</evidence>
<keyword evidence="6 7" id="KW-0472">Membrane</keyword>
<comment type="caution">
    <text evidence="9">The sequence shown here is derived from an EMBL/GenBank/DDBJ whole genome shotgun (WGS) entry which is preliminary data.</text>
</comment>
<feature type="transmembrane region" description="Helical" evidence="7">
    <location>
        <begin position="293"/>
        <end position="313"/>
    </location>
</feature>
<feature type="transmembrane region" description="Helical" evidence="7">
    <location>
        <begin position="161"/>
        <end position="178"/>
    </location>
</feature>
<proteinExistence type="inferred from homology"/>
<sequence>MQTKTTADVGDYMKVFACTAVIMQSVLAFGLQTSPNPRVQTGIGITYNLVKYTAPAFIFGILFTTVRTHERAHLGDYRQYLTQQLHSLFIPTFWWSLVYLLGLPSLQQVSHYHNLGSFIWQFINGNAAPHLWYNTMMLQFILLMPFFWWLSRWAVQSPRHLWGTLILTIVGYGGWLAFYDQQVFNGPHHWYLLDRLFVSFLIYGIFGALAWKKRRTLETFLQRYWPLLVGLFAVTFIWTNLELQAFGQPVRLANAIYYKPSTTLYALAVIGLIATLAWANIRHHSRWLPVMHGLATYAYRAYLANVFWLQLLWQTFGHRLSQTHPVWAIVSCYGLTWLLSFASAYGLHVGWSALKRWA</sequence>
<protein>
    <submittedName>
        <fullName evidence="9">Acyltransferase</fullName>
    </submittedName>
</protein>
<evidence type="ECO:0000256" key="3">
    <source>
        <dbReference type="ARBA" id="ARBA00022475"/>
    </source>
</evidence>
<evidence type="ECO:0000259" key="8">
    <source>
        <dbReference type="Pfam" id="PF01757"/>
    </source>
</evidence>
<reference evidence="9 10" key="1">
    <citation type="submission" date="2024-09" db="EMBL/GenBank/DDBJ databases">
        <authorList>
            <person name="Sun Q."/>
            <person name="Mori K."/>
        </authorList>
    </citation>
    <scope>NUCLEOTIDE SEQUENCE [LARGE SCALE GENOMIC DNA]</scope>
    <source>
        <strain evidence="9 10">TBRC 4575</strain>
    </source>
</reference>